<evidence type="ECO:0000313" key="6">
    <source>
        <dbReference type="Proteomes" id="UP000564629"/>
    </source>
</evidence>
<evidence type="ECO:0000256" key="1">
    <source>
        <dbReference type="SAM" id="MobiDB-lite"/>
    </source>
</evidence>
<gene>
    <name evidence="3" type="ORF">CHO01_20930</name>
    <name evidence="4" type="ORF">HNR08_001618</name>
</gene>
<proteinExistence type="predicted"/>
<protein>
    <submittedName>
        <fullName evidence="3">Uncharacterized protein</fullName>
    </submittedName>
</protein>
<evidence type="ECO:0000313" key="4">
    <source>
        <dbReference type="EMBL" id="MBB5472882.1"/>
    </source>
</evidence>
<evidence type="ECO:0000313" key="5">
    <source>
        <dbReference type="Proteomes" id="UP000321723"/>
    </source>
</evidence>
<keyword evidence="2" id="KW-0472">Membrane</keyword>
<sequence>MPAALRRDARTHLRAAGSLAATGLLLVLSVLPADRSRAVEVPPSPAATESADPGRIVPTTEPTPETAPAAADRLPFDLRWALVGLGMAAIAAAPSAVLHRRDRPPRSRD</sequence>
<dbReference type="EMBL" id="BJVQ01000027">
    <property type="protein sequence ID" value="GEL46977.1"/>
    <property type="molecule type" value="Genomic_DNA"/>
</dbReference>
<feature type="transmembrane region" description="Helical" evidence="2">
    <location>
        <begin position="78"/>
        <end position="98"/>
    </location>
</feature>
<keyword evidence="2" id="KW-0812">Transmembrane</keyword>
<comment type="caution">
    <text evidence="3">The sequence shown here is derived from an EMBL/GenBank/DDBJ whole genome shotgun (WGS) entry which is preliminary data.</text>
</comment>
<evidence type="ECO:0000313" key="3">
    <source>
        <dbReference type="EMBL" id="GEL46977.1"/>
    </source>
</evidence>
<feature type="region of interest" description="Disordered" evidence="1">
    <location>
        <begin position="37"/>
        <end position="71"/>
    </location>
</feature>
<accession>A0A511FF71</accession>
<dbReference type="RefSeq" id="WP_146837652.1">
    <property type="nucleotide sequence ID" value="NZ_BJVQ01000027.1"/>
</dbReference>
<dbReference type="EMBL" id="JACHDN010000001">
    <property type="protein sequence ID" value="MBB5472882.1"/>
    <property type="molecule type" value="Genomic_DNA"/>
</dbReference>
<dbReference type="Proteomes" id="UP000564629">
    <property type="component" value="Unassembled WGS sequence"/>
</dbReference>
<reference evidence="3 5" key="1">
    <citation type="submission" date="2019-07" db="EMBL/GenBank/DDBJ databases">
        <title>Whole genome shotgun sequence of Cellulomonas hominis NBRC 16055.</title>
        <authorList>
            <person name="Hosoyama A."/>
            <person name="Uohara A."/>
            <person name="Ohji S."/>
            <person name="Ichikawa N."/>
        </authorList>
    </citation>
    <scope>NUCLEOTIDE SEQUENCE [LARGE SCALE GENOMIC DNA]</scope>
    <source>
        <strain evidence="3 5">NBRC 16055</strain>
    </source>
</reference>
<reference evidence="4 6" key="2">
    <citation type="submission" date="2020-08" db="EMBL/GenBank/DDBJ databases">
        <title>Sequencing the genomes of 1000 actinobacteria strains.</title>
        <authorList>
            <person name="Klenk H.-P."/>
        </authorList>
    </citation>
    <scope>NUCLEOTIDE SEQUENCE [LARGE SCALE GENOMIC DNA]</scope>
    <source>
        <strain evidence="4 6">DSM 9581</strain>
    </source>
</reference>
<name>A0A511FF71_9CELL</name>
<evidence type="ECO:0000256" key="2">
    <source>
        <dbReference type="SAM" id="Phobius"/>
    </source>
</evidence>
<dbReference type="AlphaFoldDB" id="A0A511FF71"/>
<organism evidence="3 5">
    <name type="scientific">Cellulomonas hominis</name>
    <dbReference type="NCBI Taxonomy" id="156981"/>
    <lineage>
        <taxon>Bacteria</taxon>
        <taxon>Bacillati</taxon>
        <taxon>Actinomycetota</taxon>
        <taxon>Actinomycetes</taxon>
        <taxon>Micrococcales</taxon>
        <taxon>Cellulomonadaceae</taxon>
        <taxon>Cellulomonas</taxon>
    </lineage>
</organism>
<dbReference type="Proteomes" id="UP000321723">
    <property type="component" value="Unassembled WGS sequence"/>
</dbReference>
<keyword evidence="5" id="KW-1185">Reference proteome</keyword>
<feature type="compositionally biased region" description="Low complexity" evidence="1">
    <location>
        <begin position="58"/>
        <end position="71"/>
    </location>
</feature>
<keyword evidence="2" id="KW-1133">Transmembrane helix</keyword>